<dbReference type="Pfam" id="PF02686">
    <property type="entry name" value="GatC"/>
    <property type="match status" value="1"/>
</dbReference>
<reference evidence="3" key="1">
    <citation type="submission" date="2018-05" db="EMBL/GenBank/DDBJ databases">
        <title>Ignatzschineria dubaiensis sp. nov., isolated from necrotic foot tissues of dromedaries (Camelus dromedarius) and associated maggots in Dubai, United Arab Emirates.</title>
        <authorList>
            <person name="Tsang C.C."/>
            <person name="Tang J.Y.M."/>
            <person name="Fong J.Y.H."/>
            <person name="Kinne J."/>
            <person name="Lee H.H."/>
            <person name="Joseph M."/>
            <person name="Jose S."/>
            <person name="Schuster R.K."/>
            <person name="Tang Y."/>
            <person name="Sivakumar S."/>
            <person name="Chen J.H.K."/>
            <person name="Teng J.L.L."/>
            <person name="Lau S.K.P."/>
            <person name="Wernery U."/>
            <person name="Woo P.C.Y."/>
        </authorList>
    </citation>
    <scope>NUCLEOTIDE SEQUENCE [LARGE SCALE GENOMIC DNA]</scope>
    <source>
        <strain evidence="3">KCTC 22644</strain>
    </source>
</reference>
<keyword evidence="3" id="KW-1185">Reference proteome</keyword>
<keyword evidence="1" id="KW-0067">ATP-binding</keyword>
<keyword evidence="1" id="KW-0648">Protein biosynthesis</keyword>
<dbReference type="Proteomes" id="UP000245020">
    <property type="component" value="Unassembled WGS sequence"/>
</dbReference>
<evidence type="ECO:0000313" key="2">
    <source>
        <dbReference type="EMBL" id="PWD80710.1"/>
    </source>
</evidence>
<keyword evidence="2" id="KW-0808">Transferase</keyword>
<dbReference type="EC" id="6.3.5.-" evidence="1"/>
<dbReference type="InterPro" id="IPR003837">
    <property type="entry name" value="GatC"/>
</dbReference>
<organism evidence="2 3">
    <name type="scientific">Ignatzschineria ureiclastica</name>
    <dbReference type="NCBI Taxonomy" id="472582"/>
    <lineage>
        <taxon>Bacteria</taxon>
        <taxon>Pseudomonadati</taxon>
        <taxon>Pseudomonadota</taxon>
        <taxon>Gammaproteobacteria</taxon>
        <taxon>Cardiobacteriales</taxon>
        <taxon>Ignatzschineriaceae</taxon>
        <taxon>Ignatzschineria</taxon>
    </lineage>
</organism>
<dbReference type="GO" id="GO:0050567">
    <property type="term" value="F:glutaminyl-tRNA synthase (glutamine-hydrolyzing) activity"/>
    <property type="evidence" value="ECO:0007669"/>
    <property type="project" value="UniProtKB-UniRule"/>
</dbReference>
<keyword evidence="1" id="KW-0436">Ligase</keyword>
<gene>
    <name evidence="1" type="primary">gatC</name>
    <name evidence="2" type="ORF">DC083_06220</name>
</gene>
<name>A0A2U2ADH7_9GAMM</name>
<comment type="caution">
    <text evidence="2">The sequence shown here is derived from an EMBL/GenBank/DDBJ whole genome shotgun (WGS) entry which is preliminary data.</text>
</comment>
<sequence>MKIDHKTVEWLAYLAHLHIDEDKVMSQQIRLENMAEVIRDIRTVDTEGVAPMTNPFDATLTLRADVVTVKNERDELQKLSQSVENGLYLVPQVLD</sequence>
<dbReference type="PANTHER" id="PTHR15004:SF0">
    <property type="entry name" value="GLUTAMYL-TRNA(GLN) AMIDOTRANSFERASE SUBUNIT C, MITOCHONDRIAL"/>
    <property type="match status" value="1"/>
</dbReference>
<comment type="catalytic activity">
    <reaction evidence="1">
        <text>L-glutamyl-tRNA(Gln) + L-glutamine + ATP + H2O = L-glutaminyl-tRNA(Gln) + L-glutamate + ADP + phosphate + H(+)</text>
        <dbReference type="Rhea" id="RHEA:17521"/>
        <dbReference type="Rhea" id="RHEA-COMP:9681"/>
        <dbReference type="Rhea" id="RHEA-COMP:9684"/>
        <dbReference type="ChEBI" id="CHEBI:15377"/>
        <dbReference type="ChEBI" id="CHEBI:15378"/>
        <dbReference type="ChEBI" id="CHEBI:29985"/>
        <dbReference type="ChEBI" id="CHEBI:30616"/>
        <dbReference type="ChEBI" id="CHEBI:43474"/>
        <dbReference type="ChEBI" id="CHEBI:58359"/>
        <dbReference type="ChEBI" id="CHEBI:78520"/>
        <dbReference type="ChEBI" id="CHEBI:78521"/>
        <dbReference type="ChEBI" id="CHEBI:456216"/>
    </reaction>
</comment>
<dbReference type="AlphaFoldDB" id="A0A2U2ADH7"/>
<accession>A0A2U2ADH7</accession>
<dbReference type="NCBIfam" id="TIGR00135">
    <property type="entry name" value="gatC"/>
    <property type="match status" value="1"/>
</dbReference>
<comment type="catalytic activity">
    <reaction evidence="1">
        <text>L-aspartyl-tRNA(Asn) + L-glutamine + ATP + H2O = L-asparaginyl-tRNA(Asn) + L-glutamate + ADP + phosphate + 2 H(+)</text>
        <dbReference type="Rhea" id="RHEA:14513"/>
        <dbReference type="Rhea" id="RHEA-COMP:9674"/>
        <dbReference type="Rhea" id="RHEA-COMP:9677"/>
        <dbReference type="ChEBI" id="CHEBI:15377"/>
        <dbReference type="ChEBI" id="CHEBI:15378"/>
        <dbReference type="ChEBI" id="CHEBI:29985"/>
        <dbReference type="ChEBI" id="CHEBI:30616"/>
        <dbReference type="ChEBI" id="CHEBI:43474"/>
        <dbReference type="ChEBI" id="CHEBI:58359"/>
        <dbReference type="ChEBI" id="CHEBI:78515"/>
        <dbReference type="ChEBI" id="CHEBI:78516"/>
        <dbReference type="ChEBI" id="CHEBI:456216"/>
    </reaction>
</comment>
<dbReference type="GO" id="GO:0016740">
    <property type="term" value="F:transferase activity"/>
    <property type="evidence" value="ECO:0007669"/>
    <property type="project" value="UniProtKB-KW"/>
</dbReference>
<dbReference type="RefSeq" id="WP_026879150.1">
    <property type="nucleotide sequence ID" value="NZ_BMYA01000002.1"/>
</dbReference>
<dbReference type="HAMAP" id="MF_00122">
    <property type="entry name" value="GatC"/>
    <property type="match status" value="1"/>
</dbReference>
<comment type="function">
    <text evidence="1">Allows the formation of correctly charged Asn-tRNA(Asn) or Gln-tRNA(Gln) through the transamidation of misacylated Asp-tRNA(Asn) or Glu-tRNA(Gln) in organisms which lack either or both of asparaginyl-tRNA or glutaminyl-tRNA synthetases. The reaction takes place in the presence of glutamine and ATP through an activated phospho-Asp-tRNA(Asn) or phospho-Glu-tRNA(Gln).</text>
</comment>
<dbReference type="GO" id="GO:0050566">
    <property type="term" value="F:asparaginyl-tRNA synthase (glutamine-hydrolyzing) activity"/>
    <property type="evidence" value="ECO:0007669"/>
    <property type="project" value="RHEA"/>
</dbReference>
<dbReference type="EMBL" id="QEWQ01000004">
    <property type="protein sequence ID" value="PWD80710.1"/>
    <property type="molecule type" value="Genomic_DNA"/>
</dbReference>
<proteinExistence type="inferred from homology"/>
<dbReference type="OrthoDB" id="9794326at2"/>
<dbReference type="Gene3D" id="1.10.20.60">
    <property type="entry name" value="Glu-tRNAGln amidotransferase C subunit, N-terminal domain"/>
    <property type="match status" value="1"/>
</dbReference>
<protein>
    <recommendedName>
        <fullName evidence="1">Aspartyl/glutamyl-tRNA(Asn/Gln) amidotransferase subunit C</fullName>
        <shortName evidence="1">Asp/Glu-ADT subunit C</shortName>
        <ecNumber evidence="1">6.3.5.-</ecNumber>
    </recommendedName>
</protein>
<comment type="similarity">
    <text evidence="1">Belongs to the GatC family.</text>
</comment>
<evidence type="ECO:0000313" key="3">
    <source>
        <dbReference type="Proteomes" id="UP000245020"/>
    </source>
</evidence>
<dbReference type="SUPFAM" id="SSF141000">
    <property type="entry name" value="Glu-tRNAGln amidotransferase C subunit"/>
    <property type="match status" value="1"/>
</dbReference>
<dbReference type="PANTHER" id="PTHR15004">
    <property type="entry name" value="GLUTAMYL-TRNA(GLN) AMIDOTRANSFERASE SUBUNIT C, MITOCHONDRIAL"/>
    <property type="match status" value="1"/>
</dbReference>
<keyword evidence="1" id="KW-0547">Nucleotide-binding</keyword>
<dbReference type="GO" id="GO:0006412">
    <property type="term" value="P:translation"/>
    <property type="evidence" value="ECO:0007669"/>
    <property type="project" value="UniProtKB-UniRule"/>
</dbReference>
<dbReference type="GO" id="GO:0070681">
    <property type="term" value="P:glutaminyl-tRNAGln biosynthesis via transamidation"/>
    <property type="evidence" value="ECO:0007669"/>
    <property type="project" value="TreeGrafter"/>
</dbReference>
<dbReference type="InterPro" id="IPR036113">
    <property type="entry name" value="Asp/Glu-ADT_sf_sub_c"/>
</dbReference>
<dbReference type="GO" id="GO:0005524">
    <property type="term" value="F:ATP binding"/>
    <property type="evidence" value="ECO:0007669"/>
    <property type="project" value="UniProtKB-KW"/>
</dbReference>
<dbReference type="GO" id="GO:0006450">
    <property type="term" value="P:regulation of translational fidelity"/>
    <property type="evidence" value="ECO:0007669"/>
    <property type="project" value="InterPro"/>
</dbReference>
<comment type="subunit">
    <text evidence="1">Heterotrimer of A, B and C subunits.</text>
</comment>
<evidence type="ECO:0000256" key="1">
    <source>
        <dbReference type="HAMAP-Rule" id="MF_00122"/>
    </source>
</evidence>